<protein>
    <submittedName>
        <fullName evidence="4">Uncharacterized protein</fullName>
    </submittedName>
</protein>
<dbReference type="AlphaFoldDB" id="A0A8J4CUU8"/>
<proteinExistence type="predicted"/>
<feature type="non-terminal residue" evidence="4">
    <location>
        <position position="1"/>
    </location>
</feature>
<dbReference type="Pfam" id="PF00400">
    <property type="entry name" value="WD40"/>
    <property type="match status" value="1"/>
</dbReference>
<feature type="repeat" description="WD" evidence="3">
    <location>
        <begin position="57"/>
        <end position="91"/>
    </location>
</feature>
<dbReference type="OrthoDB" id="187712at2759"/>
<keyword evidence="5" id="KW-1185">Reference proteome</keyword>
<dbReference type="PROSITE" id="PS00678">
    <property type="entry name" value="WD_REPEATS_1"/>
    <property type="match status" value="1"/>
</dbReference>
<name>A0A8J4CUU8_9CHLO</name>
<evidence type="ECO:0000256" key="2">
    <source>
        <dbReference type="ARBA" id="ARBA00022737"/>
    </source>
</evidence>
<dbReference type="PROSITE" id="PS50082">
    <property type="entry name" value="WD_REPEATS_2"/>
    <property type="match status" value="1"/>
</dbReference>
<keyword evidence="2" id="KW-0677">Repeat</keyword>
<dbReference type="PROSITE" id="PS50294">
    <property type="entry name" value="WD_REPEATS_REGION"/>
    <property type="match status" value="1"/>
</dbReference>
<dbReference type="InterPro" id="IPR019775">
    <property type="entry name" value="WD40_repeat_CS"/>
</dbReference>
<feature type="non-terminal residue" evidence="4">
    <location>
        <position position="189"/>
    </location>
</feature>
<dbReference type="EMBL" id="BNCP01000055">
    <property type="protein sequence ID" value="GIL90250.1"/>
    <property type="molecule type" value="Genomic_DNA"/>
</dbReference>
<dbReference type="SUPFAM" id="SSF69322">
    <property type="entry name" value="Tricorn protease domain 2"/>
    <property type="match status" value="1"/>
</dbReference>
<dbReference type="SMART" id="SM00320">
    <property type="entry name" value="WD40"/>
    <property type="match status" value="1"/>
</dbReference>
<sequence>GESNSARSVMTCAIAGNCTGSRVLLVGPAGRWLVVASHSDERNLVRLDLHTGRLDELRGHTRGVRDIAADNDAGLLASAGWDNRLIVWELQDCVIRHFFHLPNLMGGFGYIRYVAVGGGKVAVSQVHALLVYDAETGEVYDVIMEDRWGAGRPDQQRFPASLSMQYVRAMKITSKGRWLVLATCDPQAD</sequence>
<dbReference type="Gene3D" id="2.130.10.10">
    <property type="entry name" value="YVTN repeat-like/Quinoprotein amine dehydrogenase"/>
    <property type="match status" value="1"/>
</dbReference>
<accession>A0A8J4CUU8</accession>
<comment type="caution">
    <text evidence="4">The sequence shown here is derived from an EMBL/GenBank/DDBJ whole genome shotgun (WGS) entry which is preliminary data.</text>
</comment>
<dbReference type="InterPro" id="IPR001680">
    <property type="entry name" value="WD40_rpt"/>
</dbReference>
<reference evidence="4" key="1">
    <citation type="journal article" date="2021" name="Proc. Natl. Acad. Sci. U.S.A.">
        <title>Three genomes in the algal genus Volvox reveal the fate of a haploid sex-determining region after a transition to homothallism.</title>
        <authorList>
            <person name="Yamamoto K."/>
            <person name="Hamaji T."/>
            <person name="Kawai-Toyooka H."/>
            <person name="Matsuzaki R."/>
            <person name="Takahashi F."/>
            <person name="Nishimura Y."/>
            <person name="Kawachi M."/>
            <person name="Noguchi H."/>
            <person name="Minakuchi Y."/>
            <person name="Umen J.G."/>
            <person name="Toyoda A."/>
            <person name="Nozaki H."/>
        </authorList>
    </citation>
    <scope>NUCLEOTIDE SEQUENCE</scope>
    <source>
        <strain evidence="4">NIES-3786</strain>
    </source>
</reference>
<organism evidence="4 5">
    <name type="scientific">Volvox reticuliferus</name>
    <dbReference type="NCBI Taxonomy" id="1737510"/>
    <lineage>
        <taxon>Eukaryota</taxon>
        <taxon>Viridiplantae</taxon>
        <taxon>Chlorophyta</taxon>
        <taxon>core chlorophytes</taxon>
        <taxon>Chlorophyceae</taxon>
        <taxon>CS clade</taxon>
        <taxon>Chlamydomonadales</taxon>
        <taxon>Volvocaceae</taxon>
        <taxon>Volvox</taxon>
    </lineage>
</organism>
<evidence type="ECO:0000256" key="3">
    <source>
        <dbReference type="PROSITE-ProRule" id="PRU00221"/>
    </source>
</evidence>
<gene>
    <name evidence="4" type="ORF">Vretifemale_17833</name>
</gene>
<dbReference type="Proteomes" id="UP000747110">
    <property type="component" value="Unassembled WGS sequence"/>
</dbReference>
<dbReference type="InterPro" id="IPR015943">
    <property type="entry name" value="WD40/YVTN_repeat-like_dom_sf"/>
</dbReference>
<evidence type="ECO:0000313" key="5">
    <source>
        <dbReference type="Proteomes" id="UP000747110"/>
    </source>
</evidence>
<evidence type="ECO:0000313" key="4">
    <source>
        <dbReference type="EMBL" id="GIL90250.1"/>
    </source>
</evidence>
<keyword evidence="1 3" id="KW-0853">WD repeat</keyword>
<evidence type="ECO:0000256" key="1">
    <source>
        <dbReference type="ARBA" id="ARBA00022574"/>
    </source>
</evidence>